<reference evidence="2" key="1">
    <citation type="submission" date="2023-04" db="EMBL/GenBank/DDBJ databases">
        <title>Phytophthora lilii NBRC 32176.</title>
        <authorList>
            <person name="Ichikawa N."/>
            <person name="Sato H."/>
            <person name="Tonouchi N."/>
        </authorList>
    </citation>
    <scope>NUCLEOTIDE SEQUENCE</scope>
    <source>
        <strain evidence="2">NBRC 32176</strain>
    </source>
</reference>
<accession>A0A9W6WPY7</accession>
<dbReference type="AlphaFoldDB" id="A0A9W6WPY7"/>
<evidence type="ECO:0000313" key="2">
    <source>
        <dbReference type="EMBL" id="GMF11421.1"/>
    </source>
</evidence>
<dbReference type="Proteomes" id="UP001165083">
    <property type="component" value="Unassembled WGS sequence"/>
</dbReference>
<organism evidence="2 3">
    <name type="scientific">Phytophthora lilii</name>
    <dbReference type="NCBI Taxonomy" id="2077276"/>
    <lineage>
        <taxon>Eukaryota</taxon>
        <taxon>Sar</taxon>
        <taxon>Stramenopiles</taxon>
        <taxon>Oomycota</taxon>
        <taxon>Peronosporomycetes</taxon>
        <taxon>Peronosporales</taxon>
        <taxon>Peronosporaceae</taxon>
        <taxon>Phytophthora</taxon>
    </lineage>
</organism>
<sequence>MLLAVLRHYSLFASITVFFRIPGDAGKTDESDEWGIVEAAVVQQFRPIPSQVRLTSTAHGVTVSLALSVASCHRASPNLRIQRTCATWYFSVNSGGHRSVNSYQCYAAQPPMFAIGLVTSTLFDAYVADRLEVAAHCHAERLNGSKLRWSPHLLTVSIGSLASTSTTKSEDGEGAATVDIPEVPERLMGSGRVKDVQAIATEQDKELPEERQSRPDEVCEIGVAPATMPTRRLPLFKVKARYLDYEQSDAYVTKRSRNIERRRARQSSPLESVQQKLHGSSVHTCP</sequence>
<evidence type="ECO:0000313" key="3">
    <source>
        <dbReference type="Proteomes" id="UP001165083"/>
    </source>
</evidence>
<protein>
    <submittedName>
        <fullName evidence="2">Unnamed protein product</fullName>
    </submittedName>
</protein>
<proteinExistence type="predicted"/>
<name>A0A9W6WPY7_9STRA</name>
<feature type="compositionally biased region" description="Basic residues" evidence="1">
    <location>
        <begin position="256"/>
        <end position="265"/>
    </location>
</feature>
<feature type="compositionally biased region" description="Polar residues" evidence="1">
    <location>
        <begin position="266"/>
        <end position="286"/>
    </location>
</feature>
<feature type="region of interest" description="Disordered" evidence="1">
    <location>
        <begin position="256"/>
        <end position="286"/>
    </location>
</feature>
<comment type="caution">
    <text evidence="2">The sequence shown here is derived from an EMBL/GenBank/DDBJ whole genome shotgun (WGS) entry which is preliminary data.</text>
</comment>
<keyword evidence="3" id="KW-1185">Reference proteome</keyword>
<dbReference type="EMBL" id="BSXW01000074">
    <property type="protein sequence ID" value="GMF11421.1"/>
    <property type="molecule type" value="Genomic_DNA"/>
</dbReference>
<evidence type="ECO:0000256" key="1">
    <source>
        <dbReference type="SAM" id="MobiDB-lite"/>
    </source>
</evidence>
<dbReference type="OrthoDB" id="98069at2759"/>
<gene>
    <name evidence="2" type="ORF">Plil01_000212600</name>
</gene>